<accession>A0AAD4VQ21</accession>
<feature type="domain" description="Retrovirus-related Pol polyprotein from transposon TNT 1-94-like beta-barrel" evidence="2">
    <location>
        <begin position="136"/>
        <end position="199"/>
    </location>
</feature>
<dbReference type="SUPFAM" id="SSF53098">
    <property type="entry name" value="Ribonuclease H-like"/>
    <property type="match status" value="1"/>
</dbReference>
<feature type="domain" description="Retroviral polymerase SH3-like" evidence="3">
    <location>
        <begin position="289"/>
        <end position="343"/>
    </location>
</feature>
<evidence type="ECO:0000259" key="3">
    <source>
        <dbReference type="Pfam" id="PF25597"/>
    </source>
</evidence>
<evidence type="ECO:0000313" key="5">
    <source>
        <dbReference type="Proteomes" id="UP001054821"/>
    </source>
</evidence>
<name>A0AAD4VQ21_PRUDU</name>
<dbReference type="InterPro" id="IPR057670">
    <property type="entry name" value="SH3_retrovirus"/>
</dbReference>
<dbReference type="PANTHER" id="PTHR42648:SF22">
    <property type="entry name" value="REVERSE TRANSCRIPTASE TY1_COPIA-TYPE DOMAIN-CONTAINING PROTEIN"/>
    <property type="match status" value="1"/>
</dbReference>
<evidence type="ECO:0000256" key="1">
    <source>
        <dbReference type="ARBA" id="ARBA00022670"/>
    </source>
</evidence>
<dbReference type="EMBL" id="JAJFAZ020000005">
    <property type="protein sequence ID" value="KAI5328354.1"/>
    <property type="molecule type" value="Genomic_DNA"/>
</dbReference>
<dbReference type="GO" id="GO:0006508">
    <property type="term" value="P:proteolysis"/>
    <property type="evidence" value="ECO:0007669"/>
    <property type="project" value="UniProtKB-KW"/>
</dbReference>
<keyword evidence="1" id="KW-0645">Protease</keyword>
<dbReference type="InterPro" id="IPR012337">
    <property type="entry name" value="RNaseH-like_sf"/>
</dbReference>
<proteinExistence type="predicted"/>
<protein>
    <submittedName>
        <fullName evidence="4">Uncharacterized protein</fullName>
    </submittedName>
</protein>
<evidence type="ECO:0000313" key="4">
    <source>
        <dbReference type="EMBL" id="KAI5328354.1"/>
    </source>
</evidence>
<reference evidence="4 5" key="1">
    <citation type="journal article" date="2022" name="G3 (Bethesda)">
        <title>Whole-genome sequence and methylome profiling of the almond [Prunus dulcis (Mill.) D.A. Webb] cultivar 'Nonpareil'.</title>
        <authorList>
            <person name="D'Amico-Willman K.M."/>
            <person name="Ouma W.Z."/>
            <person name="Meulia T."/>
            <person name="Sideli G.M."/>
            <person name="Gradziel T.M."/>
            <person name="Fresnedo-Ramirez J."/>
        </authorList>
    </citation>
    <scope>NUCLEOTIDE SEQUENCE [LARGE SCALE GENOMIC DNA]</scope>
    <source>
        <strain evidence="4">Clone GOH B32 T37-40</strain>
    </source>
</reference>
<gene>
    <name evidence="4" type="ORF">L3X38_027751</name>
</gene>
<organism evidence="4 5">
    <name type="scientific">Prunus dulcis</name>
    <name type="common">Almond</name>
    <name type="synonym">Amygdalus dulcis</name>
    <dbReference type="NCBI Taxonomy" id="3755"/>
    <lineage>
        <taxon>Eukaryota</taxon>
        <taxon>Viridiplantae</taxon>
        <taxon>Streptophyta</taxon>
        <taxon>Embryophyta</taxon>
        <taxon>Tracheophyta</taxon>
        <taxon>Spermatophyta</taxon>
        <taxon>Magnoliopsida</taxon>
        <taxon>eudicotyledons</taxon>
        <taxon>Gunneridae</taxon>
        <taxon>Pentapetalae</taxon>
        <taxon>rosids</taxon>
        <taxon>fabids</taxon>
        <taxon>Rosales</taxon>
        <taxon>Rosaceae</taxon>
        <taxon>Amygdaloideae</taxon>
        <taxon>Amygdaleae</taxon>
        <taxon>Prunus</taxon>
    </lineage>
</organism>
<comment type="caution">
    <text evidence="4">The sequence shown here is derived from an EMBL/GenBank/DDBJ whole genome shotgun (WGS) entry which is preliminary data.</text>
</comment>
<dbReference type="InterPro" id="IPR054722">
    <property type="entry name" value="PolX-like_BBD"/>
</dbReference>
<dbReference type="Gene3D" id="3.30.420.10">
    <property type="entry name" value="Ribonuclease H-like superfamily/Ribonuclease H"/>
    <property type="match status" value="1"/>
</dbReference>
<dbReference type="GO" id="GO:0003676">
    <property type="term" value="F:nucleic acid binding"/>
    <property type="evidence" value="ECO:0007669"/>
    <property type="project" value="InterPro"/>
</dbReference>
<keyword evidence="5" id="KW-1185">Reference proteome</keyword>
<evidence type="ECO:0000259" key="2">
    <source>
        <dbReference type="Pfam" id="PF22936"/>
    </source>
</evidence>
<sequence>MKCADDIKTFQDAVLADRVYEFLAGLDDTYDKVRNDILRSDKVPSIENVFFMVHREAQLQITMLGSGTKIGESTIAFASKNTALVARPPGFGSSTASPSYCPSPPTLTAISSTPTPQPPGNFGKAFHAHDTRDTGWIIDSGATDHIMYNSALFSTTLLPHCDHVRTANNAVAPITGASSILLTPAIPSLDKVLLVPSLPRCTHETTCPQTPQHNGVAERKNGQILVAALALLLGALVPKGFWMDDVTYAVYLLNRLPSRILEFQSPMQVLTHHLFASSMLTLSPKVFDCVVYVHHHQNHRSKLNPCALSCVFQKGCRCYHPATRRLYVFMDVTFIKDEMFFSDIPKHVLQGETSSEGHSWLDLQGEVVLDSLIQREEPTKPTEPAELDTPAEHATLVEPTILTDVIVVTEPITPYEASLIVPEQAPLDNPKVSASIHTADNSYVLPPRRNRGVPPDHYSPEGKARYAIAHYVTDHMLSPECKAFVARMDSIKISTRVEEASNDPK</sequence>
<dbReference type="Pfam" id="PF22936">
    <property type="entry name" value="Pol_BBD"/>
    <property type="match status" value="1"/>
</dbReference>
<dbReference type="AlphaFoldDB" id="A0AAD4VQ21"/>
<dbReference type="Proteomes" id="UP001054821">
    <property type="component" value="Chromosome 5"/>
</dbReference>
<keyword evidence="1" id="KW-0378">Hydrolase</keyword>
<dbReference type="PANTHER" id="PTHR42648">
    <property type="entry name" value="TRANSPOSASE, PUTATIVE-RELATED"/>
    <property type="match status" value="1"/>
</dbReference>
<dbReference type="InterPro" id="IPR036397">
    <property type="entry name" value="RNaseH_sf"/>
</dbReference>
<dbReference type="InterPro" id="IPR039537">
    <property type="entry name" value="Retrotran_Ty1/copia-like"/>
</dbReference>
<dbReference type="GO" id="GO:0008233">
    <property type="term" value="F:peptidase activity"/>
    <property type="evidence" value="ECO:0007669"/>
    <property type="project" value="UniProtKB-KW"/>
</dbReference>
<dbReference type="Pfam" id="PF25597">
    <property type="entry name" value="SH3_retrovirus"/>
    <property type="match status" value="1"/>
</dbReference>